<gene>
    <name evidence="8" type="primary">ORF16307</name>
</gene>
<dbReference type="GO" id="GO:0001003">
    <property type="term" value="F:RNA polymerase III type 2 promoter sequence-specific DNA binding"/>
    <property type="evidence" value="ECO:0007669"/>
    <property type="project" value="TreeGrafter"/>
</dbReference>
<dbReference type="Pfam" id="PF17682">
    <property type="entry name" value="Tau95_N"/>
    <property type="match status" value="1"/>
</dbReference>
<evidence type="ECO:0000256" key="1">
    <source>
        <dbReference type="ARBA" id="ARBA00004123"/>
    </source>
</evidence>
<dbReference type="InterPro" id="IPR042536">
    <property type="entry name" value="TFIIIC_tauA_Sfc1"/>
</dbReference>
<evidence type="ECO:0000256" key="5">
    <source>
        <dbReference type="SAM" id="MobiDB-lite"/>
    </source>
</evidence>
<feature type="compositionally biased region" description="Low complexity" evidence="5">
    <location>
        <begin position="1"/>
        <end position="16"/>
    </location>
</feature>
<evidence type="ECO:0000256" key="2">
    <source>
        <dbReference type="ARBA" id="ARBA00023125"/>
    </source>
</evidence>
<evidence type="ECO:0000313" key="8">
    <source>
        <dbReference type="EMBL" id="CEK52319.1"/>
    </source>
</evidence>
<dbReference type="GO" id="GO:0001002">
    <property type="term" value="F:RNA polymerase III type 1 promoter sequence-specific DNA binding"/>
    <property type="evidence" value="ECO:0007669"/>
    <property type="project" value="TreeGrafter"/>
</dbReference>
<feature type="region of interest" description="Disordered" evidence="5">
    <location>
        <begin position="1"/>
        <end position="89"/>
    </location>
</feature>
<feature type="compositionally biased region" description="Acidic residues" evidence="5">
    <location>
        <begin position="51"/>
        <end position="73"/>
    </location>
</feature>
<protein>
    <recommendedName>
        <fullName evidence="9">Transcription factor IIIC subunit 5 HTH domain-containing protein</fullName>
    </recommendedName>
</protein>
<evidence type="ECO:0000256" key="4">
    <source>
        <dbReference type="ARBA" id="ARBA00023242"/>
    </source>
</evidence>
<sequence>MDNNFEQSNSFSSDSSPLKKNNTDRLSDEEDIDEIVGMTEHESEIGVNDGDNVDDSKDFDEDVDEDIDDEDNEAATADISTSHKDKSQPVSDAFDAFEFVRQGANMPDSNSVIEEEIVPEANDWLDGDKLYTAHINRSRHFVCIDYPGVIQNQDKALATLGGMEGLSKTIYEGLKLELSFRPNDPYCKPTIGSFTNTKNLLLKIRRRRKVVQDEPQDSSYKGDGFEYQIEVIGTVDKMYIFDKLCDFQYLPVTKEANGKYKDILSIIRPNIKDDRTEYFSRNVPIFLPPISFSRRELPAPYNFETEAGDHIDSVVGIDRKKRFHGTIHISFGHPDVPRDPDPVAFERLTKLPNQDDGLNALKQLFEQRPLWSKVGIFGHLDKIHHTYLKYLLPVVSYYYLNGPWKNLWCKFGYDPRKDPTAKMYQTLDYRVRSMAHRQKVEPKRGPDALRASQYGLKQQWSTTLIHQIDTAEDLQSGATTPMDLTYIFNPDHIPPYRQMRYQVCDVHHDEVQNWLHKNDGQETTCTERDGWCVPDFTDVCRDIISGAVEKLFSK</sequence>
<dbReference type="InterPro" id="IPR041499">
    <property type="entry name" value="Tfc1/Sfc1_N"/>
</dbReference>
<dbReference type="GO" id="GO:0000127">
    <property type="term" value="C:transcription factor TFIIIC complex"/>
    <property type="evidence" value="ECO:0007669"/>
    <property type="project" value="InterPro"/>
</dbReference>
<dbReference type="EMBL" id="HACG01005454">
    <property type="protein sequence ID" value="CEK52319.1"/>
    <property type="molecule type" value="Transcribed_RNA"/>
</dbReference>
<accession>A0A0B6Y834</accession>
<name>A0A0B6Y834_9EUPU</name>
<evidence type="ECO:0000259" key="6">
    <source>
        <dbReference type="Pfam" id="PF09734"/>
    </source>
</evidence>
<organism evidence="8">
    <name type="scientific">Arion vulgaris</name>
    <dbReference type="NCBI Taxonomy" id="1028688"/>
    <lineage>
        <taxon>Eukaryota</taxon>
        <taxon>Metazoa</taxon>
        <taxon>Spiralia</taxon>
        <taxon>Lophotrochozoa</taxon>
        <taxon>Mollusca</taxon>
        <taxon>Gastropoda</taxon>
        <taxon>Heterobranchia</taxon>
        <taxon>Euthyneura</taxon>
        <taxon>Panpulmonata</taxon>
        <taxon>Eupulmonata</taxon>
        <taxon>Stylommatophora</taxon>
        <taxon>Helicina</taxon>
        <taxon>Arionoidea</taxon>
        <taxon>Arionidae</taxon>
        <taxon>Arion</taxon>
    </lineage>
</organism>
<dbReference type="Pfam" id="PF09734">
    <property type="entry name" value="Tau95"/>
    <property type="match status" value="1"/>
</dbReference>
<evidence type="ECO:0008006" key="9">
    <source>
        <dbReference type="Google" id="ProtNLM"/>
    </source>
</evidence>
<keyword evidence="4" id="KW-0539">Nucleus</keyword>
<evidence type="ECO:0000259" key="7">
    <source>
        <dbReference type="Pfam" id="PF17682"/>
    </source>
</evidence>
<dbReference type="InterPro" id="IPR040454">
    <property type="entry name" value="TF_IIIC_Tfc1/Sfc1"/>
</dbReference>
<proteinExistence type="predicted"/>
<keyword evidence="3" id="KW-0804">Transcription</keyword>
<feature type="domain" description="Transcription factor IIIC subunit Tfc1/Sfc1 triple barrel" evidence="7">
    <location>
        <begin position="142"/>
        <end position="250"/>
    </location>
</feature>
<dbReference type="FunFam" id="3.30.200.160:FF:000002">
    <property type="entry name" value="Transcription factor IIIC, subunit 5"/>
    <property type="match status" value="1"/>
</dbReference>
<dbReference type="PANTHER" id="PTHR13230:SF5">
    <property type="entry name" value="GENERAL TRANSCRIPTION FACTOR 3C POLYPEPTIDE 5"/>
    <property type="match status" value="1"/>
</dbReference>
<dbReference type="AlphaFoldDB" id="A0A0B6Y834"/>
<keyword evidence="2" id="KW-0238">DNA-binding</keyword>
<dbReference type="Gene3D" id="3.30.200.160">
    <property type="entry name" value="TFIIIC, subcomplex tauA, subunit Sfc1, barrel domain"/>
    <property type="match status" value="1"/>
</dbReference>
<comment type="subcellular location">
    <subcellularLocation>
        <location evidence="1">Nucleus</location>
    </subcellularLocation>
</comment>
<dbReference type="GO" id="GO:0006384">
    <property type="term" value="P:transcription initiation at RNA polymerase III promoter"/>
    <property type="evidence" value="ECO:0007669"/>
    <property type="project" value="InterPro"/>
</dbReference>
<evidence type="ECO:0000256" key="3">
    <source>
        <dbReference type="ARBA" id="ARBA00023163"/>
    </source>
</evidence>
<dbReference type="PANTHER" id="PTHR13230">
    <property type="entry name" value="GENERAL TRANSCRIPTION FACTOR IIIC, POLYPEPTIDE 5"/>
    <property type="match status" value="1"/>
</dbReference>
<dbReference type="InterPro" id="IPR019136">
    <property type="entry name" value="TF_IIIC_su-5_HTH"/>
</dbReference>
<reference evidence="8" key="1">
    <citation type="submission" date="2014-12" db="EMBL/GenBank/DDBJ databases">
        <title>Insight into the proteome of Arion vulgaris.</title>
        <authorList>
            <person name="Aradska J."/>
            <person name="Bulat T."/>
            <person name="Smidak R."/>
            <person name="Sarate P."/>
            <person name="Gangsoo J."/>
            <person name="Sialana F."/>
            <person name="Bilban M."/>
            <person name="Lubec G."/>
        </authorList>
    </citation>
    <scope>NUCLEOTIDE SEQUENCE</scope>
    <source>
        <tissue evidence="8">Skin</tissue>
    </source>
</reference>
<dbReference type="GO" id="GO:0005634">
    <property type="term" value="C:nucleus"/>
    <property type="evidence" value="ECO:0007669"/>
    <property type="project" value="UniProtKB-SubCell"/>
</dbReference>
<feature type="domain" description="Transcription factor IIIC subunit 5 HTH" evidence="6">
    <location>
        <begin position="286"/>
        <end position="430"/>
    </location>
</feature>